<evidence type="ECO:0000259" key="1">
    <source>
        <dbReference type="PROSITE" id="PS50878"/>
    </source>
</evidence>
<keyword evidence="2" id="KW-0808">Transferase</keyword>
<dbReference type="InterPro" id="IPR043502">
    <property type="entry name" value="DNA/RNA_pol_sf"/>
</dbReference>
<organism evidence="2 3">
    <name type="scientific">Gossypium australe</name>
    <dbReference type="NCBI Taxonomy" id="47621"/>
    <lineage>
        <taxon>Eukaryota</taxon>
        <taxon>Viridiplantae</taxon>
        <taxon>Streptophyta</taxon>
        <taxon>Embryophyta</taxon>
        <taxon>Tracheophyta</taxon>
        <taxon>Spermatophyta</taxon>
        <taxon>Magnoliopsida</taxon>
        <taxon>eudicotyledons</taxon>
        <taxon>Gunneridae</taxon>
        <taxon>Pentapetalae</taxon>
        <taxon>rosids</taxon>
        <taxon>malvids</taxon>
        <taxon>Malvales</taxon>
        <taxon>Malvaceae</taxon>
        <taxon>Malvoideae</taxon>
        <taxon>Gossypium</taxon>
    </lineage>
</organism>
<gene>
    <name evidence="2" type="ORF">EPI10_030431</name>
</gene>
<dbReference type="PROSITE" id="PS50878">
    <property type="entry name" value="RT_POL"/>
    <property type="match status" value="1"/>
</dbReference>
<dbReference type="InterPro" id="IPR000477">
    <property type="entry name" value="RT_dom"/>
</dbReference>
<dbReference type="OrthoDB" id="1936608at2759"/>
<proteinExistence type="predicted"/>
<dbReference type="EMBL" id="SMMG02000001">
    <property type="protein sequence ID" value="KAA3486531.1"/>
    <property type="molecule type" value="Genomic_DNA"/>
</dbReference>
<keyword evidence="2" id="KW-0548">Nucleotidyltransferase</keyword>
<comment type="caution">
    <text evidence="2">The sequence shown here is derived from an EMBL/GenBank/DDBJ whole genome shotgun (WGS) entry which is preliminary data.</text>
</comment>
<dbReference type="PANTHER" id="PTHR33116:SF86">
    <property type="entry name" value="REVERSE TRANSCRIPTASE DOMAIN-CONTAINING PROTEIN"/>
    <property type="match status" value="1"/>
</dbReference>
<name>A0A5B6WX70_9ROSI</name>
<dbReference type="GO" id="GO:0003964">
    <property type="term" value="F:RNA-directed DNA polymerase activity"/>
    <property type="evidence" value="ECO:0007669"/>
    <property type="project" value="UniProtKB-KW"/>
</dbReference>
<dbReference type="PANTHER" id="PTHR33116">
    <property type="entry name" value="REVERSE TRANSCRIPTASE ZINC-BINDING DOMAIN-CONTAINING PROTEIN-RELATED-RELATED"/>
    <property type="match status" value="1"/>
</dbReference>
<dbReference type="Proteomes" id="UP000325315">
    <property type="component" value="Unassembled WGS sequence"/>
</dbReference>
<evidence type="ECO:0000313" key="3">
    <source>
        <dbReference type="Proteomes" id="UP000325315"/>
    </source>
</evidence>
<dbReference type="AlphaFoldDB" id="A0A5B6WX70"/>
<sequence>MAVKLDMSKAYDRVDNDAYGFFKGLGGINFEMYYHSFLSVNINGKRGRVFQATRGLRQGEPLSHFIFLLCSEGFSALMRLAVKEDDCILFGEATNKGARLLKRILKEYEECYGQCVNFNKSTIFYSSNTSKGNKGEISAILGVRSSTDMEKYLGLPNVVGRQKVHFRIKDWSNIFLSQGGKEVFIKLVLQAIPTYAMSCFLLPNSLYGELERIIANFWWQKAHGKKGIQWCQW</sequence>
<evidence type="ECO:0000313" key="2">
    <source>
        <dbReference type="EMBL" id="KAA3486531.1"/>
    </source>
</evidence>
<feature type="domain" description="Reverse transcriptase" evidence="1">
    <location>
        <begin position="1"/>
        <end position="157"/>
    </location>
</feature>
<protein>
    <submittedName>
        <fullName evidence="2">Reverse transcriptase</fullName>
    </submittedName>
</protein>
<reference evidence="3" key="1">
    <citation type="journal article" date="2019" name="Plant Biotechnol. J.">
        <title>Genome sequencing of the Australian wild diploid species Gossypium australe highlights disease resistance and delayed gland morphogenesis.</title>
        <authorList>
            <person name="Cai Y."/>
            <person name="Cai X."/>
            <person name="Wang Q."/>
            <person name="Wang P."/>
            <person name="Zhang Y."/>
            <person name="Cai C."/>
            <person name="Xu Y."/>
            <person name="Wang K."/>
            <person name="Zhou Z."/>
            <person name="Wang C."/>
            <person name="Geng S."/>
            <person name="Li B."/>
            <person name="Dong Q."/>
            <person name="Hou Y."/>
            <person name="Wang H."/>
            <person name="Ai P."/>
            <person name="Liu Z."/>
            <person name="Yi F."/>
            <person name="Sun M."/>
            <person name="An G."/>
            <person name="Cheng J."/>
            <person name="Zhang Y."/>
            <person name="Shi Q."/>
            <person name="Xie Y."/>
            <person name="Shi X."/>
            <person name="Chang Y."/>
            <person name="Huang F."/>
            <person name="Chen Y."/>
            <person name="Hong S."/>
            <person name="Mi L."/>
            <person name="Sun Q."/>
            <person name="Zhang L."/>
            <person name="Zhou B."/>
            <person name="Peng R."/>
            <person name="Zhang X."/>
            <person name="Liu F."/>
        </authorList>
    </citation>
    <scope>NUCLEOTIDE SEQUENCE [LARGE SCALE GENOMIC DNA]</scope>
    <source>
        <strain evidence="3">cv. PA1801</strain>
    </source>
</reference>
<keyword evidence="2" id="KW-0695">RNA-directed DNA polymerase</keyword>
<dbReference type="SUPFAM" id="SSF56672">
    <property type="entry name" value="DNA/RNA polymerases"/>
    <property type="match status" value="1"/>
</dbReference>
<accession>A0A5B6WX70</accession>
<dbReference type="Pfam" id="PF00078">
    <property type="entry name" value="RVT_1"/>
    <property type="match status" value="1"/>
</dbReference>
<keyword evidence="3" id="KW-1185">Reference proteome</keyword>